<sequence>MHDRSNGTRATTAAARSSRGTHPNAGASSAAPTAARPSRGGRAATAEVAGIRITSARRVIDAASGIRKLDLVRYYERIAPWLLPQLRDRPVSLVRAPQGVGGETFFQRHIGRVPFPGVTQHEGLDPGHPPLLTIDTLEALIVVAQMDAIELHTWNAHATDIERPDRVVFDLDPDPELGWDRMIEAALLTRATLADLGLESFCKTSGGKGLHVVVPLTPEVGWDDAKAFSRALAHHLAASRPTQFSATAGAEHRRKKVFIDYLRNARGASTAVAYGVRARPGMGVSVPLTWGEVPQTTGGAQWTLANIDARLADCGDADPWAGYGRVRQRLSAALTARLESDAGDAAP</sequence>
<gene>
    <name evidence="3" type="ORF">SAMN05192542_103311</name>
</gene>
<dbReference type="NCBIfam" id="TIGR02778">
    <property type="entry name" value="ligD_pol"/>
    <property type="match status" value="1"/>
</dbReference>
<dbReference type="InterPro" id="IPR033651">
    <property type="entry name" value="PaeLigD_Pol-like"/>
</dbReference>
<keyword evidence="4" id="KW-1185">Reference proteome</keyword>
<protein>
    <submittedName>
        <fullName evidence="3">Bifunctional non-homologous end joining protein LigD</fullName>
    </submittedName>
</protein>
<dbReference type="Pfam" id="PF21686">
    <property type="entry name" value="LigD_Prim-Pol"/>
    <property type="match status" value="1"/>
</dbReference>
<evidence type="ECO:0000313" key="4">
    <source>
        <dbReference type="Proteomes" id="UP000199120"/>
    </source>
</evidence>
<name>A0A1H7JK38_9BURK</name>
<dbReference type="Gene3D" id="3.90.920.10">
    <property type="entry name" value="DNA primase, PRIM domain"/>
    <property type="match status" value="1"/>
</dbReference>
<feature type="domain" description="DNA ligase D polymerase" evidence="2">
    <location>
        <begin position="68"/>
        <end position="316"/>
    </location>
</feature>
<evidence type="ECO:0000313" key="3">
    <source>
        <dbReference type="EMBL" id="SEK74784.1"/>
    </source>
</evidence>
<reference evidence="4" key="1">
    <citation type="submission" date="2016-10" db="EMBL/GenBank/DDBJ databases">
        <authorList>
            <person name="Varghese N."/>
            <person name="Submissions S."/>
        </authorList>
    </citation>
    <scope>NUCLEOTIDE SEQUENCE [LARGE SCALE GENOMIC DNA]</scope>
    <source>
        <strain evidence="4">LMG 26416</strain>
    </source>
</reference>
<dbReference type="CDD" id="cd04862">
    <property type="entry name" value="PaeLigD_Pol_like"/>
    <property type="match status" value="1"/>
</dbReference>
<feature type="compositionally biased region" description="Low complexity" evidence="1">
    <location>
        <begin position="7"/>
        <end position="43"/>
    </location>
</feature>
<feature type="region of interest" description="Disordered" evidence="1">
    <location>
        <begin position="1"/>
        <end position="43"/>
    </location>
</feature>
<dbReference type="PANTHER" id="PTHR42705:SF2">
    <property type="entry name" value="BIFUNCTIONAL NON-HOMOLOGOUS END JOINING PROTEIN LIGD"/>
    <property type="match status" value="1"/>
</dbReference>
<dbReference type="EMBL" id="FOAJ01000003">
    <property type="protein sequence ID" value="SEK74784.1"/>
    <property type="molecule type" value="Genomic_DNA"/>
</dbReference>
<evidence type="ECO:0000259" key="2">
    <source>
        <dbReference type="Pfam" id="PF21686"/>
    </source>
</evidence>
<dbReference type="InterPro" id="IPR052171">
    <property type="entry name" value="NHEJ_LigD"/>
</dbReference>
<organism evidence="3 4">
    <name type="scientific">Paraburkholderia caballeronis</name>
    <dbReference type="NCBI Taxonomy" id="416943"/>
    <lineage>
        <taxon>Bacteria</taxon>
        <taxon>Pseudomonadati</taxon>
        <taxon>Pseudomonadota</taxon>
        <taxon>Betaproteobacteria</taxon>
        <taxon>Burkholderiales</taxon>
        <taxon>Burkholderiaceae</taxon>
        <taxon>Paraburkholderia</taxon>
    </lineage>
</organism>
<dbReference type="InterPro" id="IPR014145">
    <property type="entry name" value="LigD_pol_dom"/>
</dbReference>
<dbReference type="AlphaFoldDB" id="A0A1H7JK38"/>
<evidence type="ECO:0000256" key="1">
    <source>
        <dbReference type="SAM" id="MobiDB-lite"/>
    </source>
</evidence>
<accession>A0A1H7JK38</accession>
<proteinExistence type="predicted"/>
<dbReference type="PANTHER" id="PTHR42705">
    <property type="entry name" value="BIFUNCTIONAL NON-HOMOLOGOUS END JOINING PROTEIN LIGD"/>
    <property type="match status" value="1"/>
</dbReference>
<dbReference type="Proteomes" id="UP000199120">
    <property type="component" value="Unassembled WGS sequence"/>
</dbReference>
<dbReference type="RefSeq" id="WP_373681821.1">
    <property type="nucleotide sequence ID" value="NZ_FNSR01000001.1"/>
</dbReference>
<dbReference type="STRING" id="416943.SAMN05445871_2007"/>